<dbReference type="EMBL" id="JAPDNS010000001">
    <property type="protein sequence ID" value="MCW3483002.1"/>
    <property type="molecule type" value="Genomic_DNA"/>
</dbReference>
<accession>A0ABT3IGA6</accession>
<evidence type="ECO:0000256" key="1">
    <source>
        <dbReference type="SAM" id="SignalP"/>
    </source>
</evidence>
<keyword evidence="1" id="KW-0732">Signal</keyword>
<dbReference type="Pfam" id="PF20041">
    <property type="entry name" value="DUF6443"/>
    <property type="match status" value="1"/>
</dbReference>
<gene>
    <name evidence="3" type="ORF">OL497_03820</name>
</gene>
<dbReference type="InterPro" id="IPR022385">
    <property type="entry name" value="Rhs_assc_core"/>
</dbReference>
<keyword evidence="4" id="KW-1185">Reference proteome</keyword>
<dbReference type="InterPro" id="IPR050708">
    <property type="entry name" value="T6SS_VgrG/RHS"/>
</dbReference>
<dbReference type="NCBIfam" id="TIGR03696">
    <property type="entry name" value="Rhs_assc_core"/>
    <property type="match status" value="1"/>
</dbReference>
<dbReference type="RefSeq" id="WP_264727892.1">
    <property type="nucleotide sequence ID" value="NZ_JAPDNR010000001.1"/>
</dbReference>
<dbReference type="Proteomes" id="UP001207742">
    <property type="component" value="Unassembled WGS sequence"/>
</dbReference>
<comment type="caution">
    <text evidence="3">The sequence shown here is derived from an EMBL/GenBank/DDBJ whole genome shotgun (WGS) entry which is preliminary data.</text>
</comment>
<proteinExistence type="predicted"/>
<sequence>MSRTCTYTSCLAALCLLLAGTLRAQNVPATPGSVAAVPVAVPAAYNTTIVNYIRTWEPAMPSTDVAQIINSSRTVKEVRQSTQYFDGLGRPLQTVAKGMSKNGNDVVAPVVYDALGREQYKYLPYVPNAKDGNFKTDPFNSQRAFYADNTLNPGAKNETIYYSQTDFEASPLNRVSKIYAPGNSWAKTGGNHPVQQQYLVNALTDSVRSWSMTGNTPTSATLYGAGQLYKNITIDENGYQQIVYKDKSDLVILKKVQLATTPGNGHMGWLCTYYVYDDWNNLRFVIPPLAVEKITTTWNVAPLAAELCFEYRYDGRNRMTFKKIPGADSTDMVYDVRDRLVFVQDGQLRNTGSGQWLTTFYDALNRPVQTALYKSNIRREALQTSMNNALANGSTSYTFPGISELVVNQHDRDKYIATNNIRIEPGFETGASTEMEAFINPSLTGEVATVPVSNPLPGIAAADLIPLTYTFYDHYNYPGVQAAVTADNNKPQADGNPYAMPTIASNQTFGLVTGTKVRILDTDQWLTTTTYYNDQAKVLQTISDNAAGGKETLTFLYDFNGKVLSTYQRHTHPASSATPQTTLLTMMGYDDAGRLKTIKKRVNDNESLERTIATNDYDELGQMKTKQLGIQKNSPPLEQLSYEYNIRGWLKSINKDYLNNGGSGAHFGQELSYDNGFRDKSFNGNISGIRWKGWNDPLPRAYGYNYDASNRLSQADFSQQDAGSTAWSQHKINYSVPWINYDANGNITKMAQKGMDGTSIVPLDQLTYTYLPNSNKLATVYDTSGVTTTLGDFKNGKNTGNDYDYDRNGNLTKDLNKAISSIAYNHLNLPVLITMDNKGTVAYQYDASGNKVKKIVTDKTRSPFTTTTTSYINGFVYQNDTLQFFGHEEGRIRLAYKAGQAPAYVYDYFVKDHLNNTRLVLTEQRDFSIYAATMETPAAAKESQFFSNIDDTRVPKPVGYPADDAATTQNESVARLTAKNGGKKIGPSIVLRVMAGDSIQIGTKAFYKSTGPQDKNTAGLPAENMLAALVQAFGGTAAEAGAHDMAANGNQTPFNTNFYNKDYQRLKDKEPNRQQQDRPKAYLNFVLFDDQFNLVEENSGVKQVKAEPDQLQTLAVDKMPVKKSGFLYVYTSNETPQEVFFDNIVLGVTNGPVLEETHYYPFGLTMAGLSSSILKGTAYPENKIKYNGKELQRNEFGDGVGLEWYDYGARMQDPQIGRWHTQDKYAEVYISLSPYQYTANNPVKIIDEGGHLLRDKDGNIIATSTGNKYVRNDEITRQDGNTYRVSASFKEVLIYTDQGTPVRALQMVSQYVEQQNADKSFSPTTAAPVDACQNCHGTTFAEGKLVIVDGSDANESINTILREDGYTSEGVSINNADAFVMSYGGVDYHSGKINKDGSATIDHDLGKVKQSTLDNDKKVNSYQPGTRTTLYEKQTPNKQVNTTAGKVSNGVRTVSQQEATKVRKDNKLKTTDKAVGTFRRTAYELSN</sequence>
<organism evidence="3 4">
    <name type="scientific">Chitinophaga nivalis</name>
    <dbReference type="NCBI Taxonomy" id="2991709"/>
    <lineage>
        <taxon>Bacteria</taxon>
        <taxon>Pseudomonadati</taxon>
        <taxon>Bacteroidota</taxon>
        <taxon>Chitinophagia</taxon>
        <taxon>Chitinophagales</taxon>
        <taxon>Chitinophagaceae</taxon>
        <taxon>Chitinophaga</taxon>
    </lineage>
</organism>
<dbReference type="InterPro" id="IPR045619">
    <property type="entry name" value="DUF6443"/>
</dbReference>
<reference evidence="3 4" key="1">
    <citation type="submission" date="2022-10" db="EMBL/GenBank/DDBJ databases">
        <title>Chitinophaga nivalis PC15 sp. nov., isolated from Pyeongchang county, South Korea.</title>
        <authorList>
            <person name="Trinh H.N."/>
        </authorList>
    </citation>
    <scope>NUCLEOTIDE SEQUENCE [LARGE SCALE GENOMIC DNA]</scope>
    <source>
        <strain evidence="3 4">PC14</strain>
    </source>
</reference>
<dbReference type="PANTHER" id="PTHR32305:SF15">
    <property type="entry name" value="PROTEIN RHSA-RELATED"/>
    <property type="match status" value="1"/>
</dbReference>
<dbReference type="Gene3D" id="2.180.10.10">
    <property type="entry name" value="RHS repeat-associated core"/>
    <property type="match status" value="3"/>
</dbReference>
<evidence type="ECO:0000259" key="2">
    <source>
        <dbReference type="Pfam" id="PF20041"/>
    </source>
</evidence>
<name>A0ABT3IGA6_9BACT</name>
<feature type="chain" id="PRO_5046781879" evidence="1">
    <location>
        <begin position="25"/>
        <end position="1487"/>
    </location>
</feature>
<dbReference type="PANTHER" id="PTHR32305">
    <property type="match status" value="1"/>
</dbReference>
<protein>
    <submittedName>
        <fullName evidence="3">DUF6443 domain-containing protein</fullName>
    </submittedName>
</protein>
<feature type="domain" description="DUF6443" evidence="2">
    <location>
        <begin position="57"/>
        <end position="198"/>
    </location>
</feature>
<feature type="signal peptide" evidence="1">
    <location>
        <begin position="1"/>
        <end position="24"/>
    </location>
</feature>
<evidence type="ECO:0000313" key="4">
    <source>
        <dbReference type="Proteomes" id="UP001207742"/>
    </source>
</evidence>
<evidence type="ECO:0000313" key="3">
    <source>
        <dbReference type="EMBL" id="MCW3483002.1"/>
    </source>
</evidence>